<dbReference type="OrthoDB" id="6380357at2759"/>
<protein>
    <submittedName>
        <fullName evidence="5">Uncharacterized protein LOC108665180 isoform X1</fullName>
    </submittedName>
</protein>
<feature type="compositionally biased region" description="Basic and acidic residues" evidence="2">
    <location>
        <begin position="655"/>
        <end position="666"/>
    </location>
</feature>
<keyword evidence="1" id="KW-0175">Coiled coil</keyword>
<proteinExistence type="predicted"/>
<accession>A0A979FNS4</accession>
<sequence>MFRRTNGRPPIYLIGGLAISVLFLTISYWNLNTQNNDVLQSLEKMQASLKIGEIKIEQSEKKAAALQDQLRESKDQNEQQENKLILQEQEIKNFNSDLRKREYEISSLRDEAEGLQGKLREADIRIGDCESESGRLTRENDLLISQRDDAVSALGKRDEQIIELNRKLQMERECNKQLDANLSAMNRQLASSSARLSQLQERNGRQEPQLQQEGHVPKVAVDNRHNSDTGGGEVGEAGHDAGQEVGVVARPEAPDAAGGDRQSDAALEEKDGNAVNVLPAPVPGVGVPVLGSQQDAVLPAPGVRSSKASSPSPASPSSLQLPHAAAAPQDVALLQPVSRSSTRGANALLLNPHLPLQQNGGFIPPPPGAKHDQIHLPIESLRMENMGNQMVIGRNFLKAVPNVPINRTLPLQYHGVDLPSDLQPPVYEPPFVNRHFEPLQSYVHIPPRTFDHMPPQDKEELQRLEELHKLQREQQQQYERHQQHRLQQPHDATQSRVNENFGHLDNFVAIGQDPDKNARKPLPRDAIDLSLYHNRADYPELRQAVSLLRGDRQGRAADLTGGRRVLTGGDKAPAHQPPNDVLPPPPDFSAAGRARDNLDAAIDEGEPLGDDPLMPDQDPDGGDGAPNDEALQDHRLHEDRVHDEALNRVARAAAPRKDGVGPDEGSKGMMATRGGGGLRSGNGAKDEKGSRAGSELEAGNNVRDDNALRAVQGAQNSGVEDAGHDLNKASLVDKLDQNLRGDKEEDDLQVQDLIGDRKAAGNEFFANVQGASVVKAADVGDEADDVVGERQVIEDAAVDDEPELGADEERVDGFGNKLGKESFVDGAGDVINKDKGRAGDVDYHLQENVGESPNLGESLNAPEGEEEEGDFKLEPRREDVPIRISA</sequence>
<feature type="compositionally biased region" description="Basic and acidic residues" evidence="2">
    <location>
        <begin position="831"/>
        <end position="845"/>
    </location>
</feature>
<feature type="transmembrane region" description="Helical" evidence="3">
    <location>
        <begin position="12"/>
        <end position="31"/>
    </location>
</feature>
<keyword evidence="3" id="KW-1133">Transmembrane helix</keyword>
<gene>
    <name evidence="5" type="primary">LOC108665180</name>
</gene>
<name>A0A979FNS4_HYAAZ</name>
<feature type="coiled-coil region" evidence="1">
    <location>
        <begin position="42"/>
        <end position="125"/>
    </location>
</feature>
<keyword evidence="3" id="KW-0812">Transmembrane</keyword>
<evidence type="ECO:0000256" key="3">
    <source>
        <dbReference type="SAM" id="Phobius"/>
    </source>
</evidence>
<dbReference type="Proteomes" id="UP000694843">
    <property type="component" value="Unplaced"/>
</dbReference>
<evidence type="ECO:0000313" key="4">
    <source>
        <dbReference type="Proteomes" id="UP000694843"/>
    </source>
</evidence>
<evidence type="ECO:0000313" key="5">
    <source>
        <dbReference type="RefSeq" id="XP_047737834.1"/>
    </source>
</evidence>
<organism evidence="4 5">
    <name type="scientific">Hyalella azteca</name>
    <name type="common">Amphipod</name>
    <dbReference type="NCBI Taxonomy" id="294128"/>
    <lineage>
        <taxon>Eukaryota</taxon>
        <taxon>Metazoa</taxon>
        <taxon>Ecdysozoa</taxon>
        <taxon>Arthropoda</taxon>
        <taxon>Crustacea</taxon>
        <taxon>Multicrustacea</taxon>
        <taxon>Malacostraca</taxon>
        <taxon>Eumalacostraca</taxon>
        <taxon>Peracarida</taxon>
        <taxon>Amphipoda</taxon>
        <taxon>Senticaudata</taxon>
        <taxon>Talitrida</taxon>
        <taxon>Talitroidea</taxon>
        <taxon>Hyalellidae</taxon>
        <taxon>Hyalella</taxon>
    </lineage>
</organism>
<reference evidence="5" key="1">
    <citation type="submission" date="2025-08" db="UniProtKB">
        <authorList>
            <consortium name="RefSeq"/>
        </authorList>
    </citation>
    <scope>IDENTIFICATION</scope>
    <source>
        <tissue evidence="5">Whole organism</tissue>
    </source>
</reference>
<dbReference type="RefSeq" id="XP_047737834.1">
    <property type="nucleotide sequence ID" value="XM_047881878.1"/>
</dbReference>
<keyword evidence="4" id="KW-1185">Reference proteome</keyword>
<feature type="region of interest" description="Disordered" evidence="2">
    <location>
        <begin position="300"/>
        <end position="324"/>
    </location>
</feature>
<feature type="region of interest" description="Disordered" evidence="2">
    <location>
        <begin position="647"/>
        <end position="706"/>
    </location>
</feature>
<feature type="compositionally biased region" description="Low complexity" evidence="2">
    <location>
        <begin position="189"/>
        <end position="200"/>
    </location>
</feature>
<feature type="region of interest" description="Disordered" evidence="2">
    <location>
        <begin position="797"/>
        <end position="886"/>
    </location>
</feature>
<feature type="compositionally biased region" description="Acidic residues" evidence="2">
    <location>
        <begin position="797"/>
        <end position="806"/>
    </location>
</feature>
<evidence type="ECO:0000256" key="2">
    <source>
        <dbReference type="SAM" id="MobiDB-lite"/>
    </source>
</evidence>
<dbReference type="GeneID" id="108665180"/>
<feature type="region of interest" description="Disordered" evidence="2">
    <location>
        <begin position="555"/>
        <end position="630"/>
    </location>
</feature>
<feature type="region of interest" description="Disordered" evidence="2">
    <location>
        <begin position="189"/>
        <end position="239"/>
    </location>
</feature>
<feature type="compositionally biased region" description="Basic and acidic residues" evidence="2">
    <location>
        <begin position="870"/>
        <end position="886"/>
    </location>
</feature>
<dbReference type="AlphaFoldDB" id="A0A979FNS4"/>
<feature type="region of interest" description="Disordered" evidence="2">
    <location>
        <begin position="471"/>
        <end position="493"/>
    </location>
</feature>
<keyword evidence="3" id="KW-0472">Membrane</keyword>
<feature type="compositionally biased region" description="Low complexity" evidence="2">
    <location>
        <begin position="305"/>
        <end position="324"/>
    </location>
</feature>
<dbReference type="SUPFAM" id="SSF57997">
    <property type="entry name" value="Tropomyosin"/>
    <property type="match status" value="1"/>
</dbReference>
<evidence type="ECO:0000256" key="1">
    <source>
        <dbReference type="SAM" id="Coils"/>
    </source>
</evidence>
<feature type="compositionally biased region" description="Basic and acidic residues" evidence="2">
    <location>
        <begin position="807"/>
        <end position="823"/>
    </location>
</feature>